<dbReference type="EMBL" id="CM000760">
    <property type="protein sequence ID" value="OQU92122.1"/>
    <property type="molecule type" value="Genomic_DNA"/>
</dbReference>
<name>A0A1Z5S876_SORBI</name>
<dbReference type="Gramene" id="OQU92122">
    <property type="protein sequence ID" value="OQU92122"/>
    <property type="gene ID" value="SORBI_3001G293550"/>
</dbReference>
<proteinExistence type="predicted"/>
<keyword evidence="2" id="KW-1185">Reference proteome</keyword>
<evidence type="ECO:0000313" key="2">
    <source>
        <dbReference type="Proteomes" id="UP000000768"/>
    </source>
</evidence>
<reference evidence="2" key="2">
    <citation type="journal article" date="2018" name="Plant J.">
        <title>The Sorghum bicolor reference genome: improved assembly, gene annotations, a transcriptome atlas, and signatures of genome organization.</title>
        <authorList>
            <person name="McCormick R.F."/>
            <person name="Truong S.K."/>
            <person name="Sreedasyam A."/>
            <person name="Jenkins J."/>
            <person name="Shu S."/>
            <person name="Sims D."/>
            <person name="Kennedy M."/>
            <person name="Amirebrahimi M."/>
            <person name="Weers B.D."/>
            <person name="McKinley B."/>
            <person name="Mattison A."/>
            <person name="Morishige D.T."/>
            <person name="Grimwood J."/>
            <person name="Schmutz J."/>
            <person name="Mullet J.E."/>
        </authorList>
    </citation>
    <scope>NUCLEOTIDE SEQUENCE [LARGE SCALE GENOMIC DNA]</scope>
    <source>
        <strain evidence="2">cv. BTx623</strain>
    </source>
</reference>
<reference evidence="1 2" key="1">
    <citation type="journal article" date="2009" name="Nature">
        <title>The Sorghum bicolor genome and the diversification of grasses.</title>
        <authorList>
            <person name="Paterson A.H."/>
            <person name="Bowers J.E."/>
            <person name="Bruggmann R."/>
            <person name="Dubchak I."/>
            <person name="Grimwood J."/>
            <person name="Gundlach H."/>
            <person name="Haberer G."/>
            <person name="Hellsten U."/>
            <person name="Mitros T."/>
            <person name="Poliakov A."/>
            <person name="Schmutz J."/>
            <person name="Spannagl M."/>
            <person name="Tang H."/>
            <person name="Wang X."/>
            <person name="Wicker T."/>
            <person name="Bharti A.K."/>
            <person name="Chapman J."/>
            <person name="Feltus F.A."/>
            <person name="Gowik U."/>
            <person name="Grigoriev I.V."/>
            <person name="Lyons E."/>
            <person name="Maher C.A."/>
            <person name="Martis M."/>
            <person name="Narechania A."/>
            <person name="Otillar R.P."/>
            <person name="Penning B.W."/>
            <person name="Salamov A.A."/>
            <person name="Wang Y."/>
            <person name="Zhang L."/>
            <person name="Carpita N.C."/>
            <person name="Freeling M."/>
            <person name="Gingle A.R."/>
            <person name="Hash C.T."/>
            <person name="Keller B."/>
            <person name="Klein P."/>
            <person name="Kresovich S."/>
            <person name="McCann M.C."/>
            <person name="Ming R."/>
            <person name="Peterson D.G."/>
            <person name="Mehboob-ur-Rahman"/>
            <person name="Ware D."/>
            <person name="Westhoff P."/>
            <person name="Mayer K.F."/>
            <person name="Messing J."/>
            <person name="Rokhsar D.S."/>
        </authorList>
    </citation>
    <scope>NUCLEOTIDE SEQUENCE [LARGE SCALE GENOMIC DNA]</scope>
    <source>
        <strain evidence="2">cv. BTx623</strain>
    </source>
</reference>
<dbReference type="AlphaFoldDB" id="A0A1Z5S876"/>
<evidence type="ECO:0000313" key="1">
    <source>
        <dbReference type="EMBL" id="OQU92122.1"/>
    </source>
</evidence>
<dbReference type="OMA" id="DAISLHE"/>
<protein>
    <submittedName>
        <fullName evidence="1">Uncharacterized protein</fullName>
    </submittedName>
</protein>
<dbReference type="Proteomes" id="UP000000768">
    <property type="component" value="Chromosome 1"/>
</dbReference>
<dbReference type="InParanoid" id="A0A1Z5S876"/>
<sequence length="121" mass="13058">MAALGSAMATPFRASEVERAECSAHGLLRLQVCIRIRQRARRSLTTESEPRRAEVIEEGQRLVVVLRGGGALRIREKKTTVGVVAGHIYCMIRSDAISLHECSAPDAAASRSSVDSRSTGP</sequence>
<accession>A0A1Z5S876</accession>
<gene>
    <name evidence="1" type="ORF">SORBI_3001G293550</name>
</gene>
<organism evidence="1 2">
    <name type="scientific">Sorghum bicolor</name>
    <name type="common">Sorghum</name>
    <name type="synonym">Sorghum vulgare</name>
    <dbReference type="NCBI Taxonomy" id="4558"/>
    <lineage>
        <taxon>Eukaryota</taxon>
        <taxon>Viridiplantae</taxon>
        <taxon>Streptophyta</taxon>
        <taxon>Embryophyta</taxon>
        <taxon>Tracheophyta</taxon>
        <taxon>Spermatophyta</taxon>
        <taxon>Magnoliopsida</taxon>
        <taxon>Liliopsida</taxon>
        <taxon>Poales</taxon>
        <taxon>Poaceae</taxon>
        <taxon>PACMAD clade</taxon>
        <taxon>Panicoideae</taxon>
        <taxon>Andropogonodae</taxon>
        <taxon>Andropogoneae</taxon>
        <taxon>Sorghinae</taxon>
        <taxon>Sorghum</taxon>
    </lineage>
</organism>